<dbReference type="CDD" id="cd01049">
    <property type="entry name" value="RNRR2"/>
    <property type="match status" value="1"/>
</dbReference>
<dbReference type="UniPathway" id="UPA00326"/>
<evidence type="ECO:0000256" key="1">
    <source>
        <dbReference type="ARBA" id="ARBA00001962"/>
    </source>
</evidence>
<dbReference type="PANTHER" id="PTHR23409">
    <property type="entry name" value="RIBONUCLEOSIDE-DIPHOSPHATE REDUCTASE SMALL CHAIN"/>
    <property type="match status" value="1"/>
</dbReference>
<dbReference type="GO" id="GO:0004748">
    <property type="term" value="F:ribonucleoside-diphosphate reductase activity, thioredoxin disulfide as acceptor"/>
    <property type="evidence" value="ECO:0007669"/>
    <property type="project" value="UniProtKB-EC"/>
</dbReference>
<dbReference type="InterPro" id="IPR012348">
    <property type="entry name" value="RNR-like"/>
</dbReference>
<dbReference type="InterPro" id="IPR009078">
    <property type="entry name" value="Ferritin-like_SF"/>
</dbReference>
<dbReference type="InterPro" id="IPR000358">
    <property type="entry name" value="RNR_small_fam"/>
</dbReference>
<evidence type="ECO:0000256" key="5">
    <source>
        <dbReference type="ARBA" id="ARBA00023002"/>
    </source>
</evidence>
<keyword evidence="6" id="KW-0408">Iron</keyword>
<dbReference type="EMBL" id="MK867354">
    <property type="protein sequence ID" value="QFG06358.2"/>
    <property type="molecule type" value="Genomic_DNA"/>
</dbReference>
<dbReference type="Proteomes" id="UP000515683">
    <property type="component" value="Segment"/>
</dbReference>
<dbReference type="GO" id="GO:0046872">
    <property type="term" value="F:metal ion binding"/>
    <property type="evidence" value="ECO:0007669"/>
    <property type="project" value="UniProtKB-KW"/>
</dbReference>
<dbReference type="EC" id="1.17.4.1" evidence="3"/>
<keyword evidence="4" id="KW-0479">Metal-binding</keyword>
<dbReference type="Gene3D" id="1.10.620.20">
    <property type="entry name" value="Ribonucleotide Reductase, subunit A"/>
    <property type="match status" value="1"/>
</dbReference>
<dbReference type="InterPro" id="IPR033909">
    <property type="entry name" value="RNR_small"/>
</dbReference>
<comment type="similarity">
    <text evidence="2">Belongs to the ribonucleoside diphosphate reductase small chain family.</text>
</comment>
<dbReference type="GO" id="GO:0009263">
    <property type="term" value="P:deoxyribonucleotide biosynthetic process"/>
    <property type="evidence" value="ECO:0007669"/>
    <property type="project" value="InterPro"/>
</dbReference>
<dbReference type="Pfam" id="PF00268">
    <property type="entry name" value="Ribonuc_red_sm"/>
    <property type="match status" value="1"/>
</dbReference>
<comment type="cofactor">
    <cofactor evidence="1">
        <name>Fe cation</name>
        <dbReference type="ChEBI" id="CHEBI:24875"/>
    </cofactor>
</comment>
<keyword evidence="5" id="KW-0560">Oxidoreductase</keyword>
<proteinExistence type="inferred from homology"/>
<sequence length="396" mass="45801">MNPVQFKMSSVEEPKTKVEGMTVFNTEQVNTKKQPMFFGKPLGVQRYDSYKYPIFDKLTTQQLGYFWRPEEVSLQKDRGDYQTLRPEQKHIYTSNLKYQIMLDSIQGRGPGMAFIPYCSLPELEACMEVWGFMEMIHSRSYTYIIKNVYSDPSEVFDKIVTDERILERAASVTGAYDDFINSAQTWGNGNMWQEDFRDSPSSKWEIKDVKRKLYRAVANVNVLEGIRFYVSFACSFAFGELKLMEGSAKIISLIARDENQHLAITQNILNKWKSGDDPEMAQIAKEEEEWTYQLFDNAVNEEKKWAEYLFKDGSMIGLNDKLLKNYVEWVANRRMKSIGLKPVYDISAKANPLPWTEHWISSKGLQVAPQETEVESYVVGGIKQDVKADTFSGFKL</sequence>
<gene>
    <name evidence="7" type="ORF">SSCSM1_101</name>
</gene>
<evidence type="ECO:0000256" key="6">
    <source>
        <dbReference type="ARBA" id="ARBA00023004"/>
    </source>
</evidence>
<dbReference type="SUPFAM" id="SSF47240">
    <property type="entry name" value="Ferritin-like"/>
    <property type="match status" value="1"/>
</dbReference>
<dbReference type="InterPro" id="IPR030475">
    <property type="entry name" value="RNR_small_AS"/>
</dbReference>
<evidence type="ECO:0000313" key="8">
    <source>
        <dbReference type="Proteomes" id="UP000515683"/>
    </source>
</evidence>
<keyword evidence="8" id="KW-1185">Reference proteome</keyword>
<dbReference type="PROSITE" id="PS00368">
    <property type="entry name" value="RIBORED_SMALL"/>
    <property type="match status" value="1"/>
</dbReference>
<dbReference type="NCBIfam" id="NF006576">
    <property type="entry name" value="PRK09101.1"/>
    <property type="match status" value="1"/>
</dbReference>
<protein>
    <recommendedName>
        <fullName evidence="3">ribonucleoside-diphosphate reductase</fullName>
        <ecNumber evidence="3">1.17.4.1</ecNumber>
    </recommendedName>
</protein>
<evidence type="ECO:0000256" key="4">
    <source>
        <dbReference type="ARBA" id="ARBA00022723"/>
    </source>
</evidence>
<dbReference type="PANTHER" id="PTHR23409:SF18">
    <property type="entry name" value="RIBONUCLEOSIDE-DIPHOSPHATE REDUCTASE SUBUNIT M2"/>
    <property type="match status" value="1"/>
</dbReference>
<evidence type="ECO:0000313" key="7">
    <source>
        <dbReference type="EMBL" id="QFG06358.2"/>
    </source>
</evidence>
<evidence type="ECO:0000256" key="3">
    <source>
        <dbReference type="ARBA" id="ARBA00012274"/>
    </source>
</evidence>
<reference evidence="7" key="1">
    <citation type="submission" date="2019-04" db="EMBL/GenBank/DDBJ databases">
        <title>Genomic and proteomic characterization of cyanophage S-SCSM1 provides new insights into understanding the viral gene diversity and phage-host interactions.</title>
        <authorList>
            <person name="Wang Q."/>
            <person name="Xu Y."/>
            <person name="Jiao N."/>
            <person name="Zhang R."/>
        </authorList>
    </citation>
    <scope>NUCLEOTIDE SEQUENCE [LARGE SCALE GENOMIC DNA]</scope>
</reference>
<name>A0A6M2ZHG2_9CAUD</name>
<evidence type="ECO:0000256" key="2">
    <source>
        <dbReference type="ARBA" id="ARBA00009303"/>
    </source>
</evidence>
<accession>A0A6M2ZHG2</accession>
<organism evidence="7 8">
    <name type="scientific">Synechococcus phage S-SCSM1</name>
    <dbReference type="NCBI Taxonomy" id="2588487"/>
    <lineage>
        <taxon>Viruses</taxon>
        <taxon>Duplodnaviria</taxon>
        <taxon>Heunggongvirae</taxon>
        <taxon>Uroviricota</taxon>
        <taxon>Caudoviricetes</taxon>
        <taxon>Pantevenvirales</taxon>
        <taxon>Kyanoviridae</taxon>
        <taxon>Zhoulongquanvirus</taxon>
        <taxon>Zhoulongquanvirus esscess</taxon>
    </lineage>
</organism>